<feature type="domain" description="Radical SAM core" evidence="5">
    <location>
        <begin position="115"/>
        <end position="277"/>
    </location>
</feature>
<dbReference type="InterPro" id="IPR050377">
    <property type="entry name" value="Radical_SAM_PqqE_MftC-like"/>
</dbReference>
<evidence type="ECO:0000256" key="3">
    <source>
        <dbReference type="ARBA" id="ARBA00023004"/>
    </source>
</evidence>
<dbReference type="SFLD" id="SFLDS00029">
    <property type="entry name" value="Radical_SAM"/>
    <property type="match status" value="1"/>
</dbReference>
<evidence type="ECO:0000313" key="6">
    <source>
        <dbReference type="EMBL" id="CAB5215164.1"/>
    </source>
</evidence>
<dbReference type="CDD" id="cd21109">
    <property type="entry name" value="SPASM"/>
    <property type="match status" value="1"/>
</dbReference>
<keyword evidence="2" id="KW-0479">Metal-binding</keyword>
<keyword evidence="4" id="KW-0411">Iron-sulfur</keyword>
<dbReference type="EMBL" id="LR798243">
    <property type="protein sequence ID" value="CAB5215164.1"/>
    <property type="molecule type" value="Genomic_DNA"/>
</dbReference>
<dbReference type="InterPro" id="IPR013785">
    <property type="entry name" value="Aldolase_TIM"/>
</dbReference>
<dbReference type="InterPro" id="IPR007197">
    <property type="entry name" value="rSAM"/>
</dbReference>
<keyword evidence="1" id="KW-0949">S-adenosyl-L-methionine</keyword>
<protein>
    <submittedName>
        <fullName evidence="6">COG0535 Predicted Fe-S oxidoreductases</fullName>
    </submittedName>
</protein>
<dbReference type="PANTHER" id="PTHR11228:SF7">
    <property type="entry name" value="PQQA PEPTIDE CYCLASE"/>
    <property type="match status" value="1"/>
</dbReference>
<dbReference type="CDD" id="cd01335">
    <property type="entry name" value="Radical_SAM"/>
    <property type="match status" value="1"/>
</dbReference>
<dbReference type="Gene3D" id="3.20.20.70">
    <property type="entry name" value="Aldolase class I"/>
    <property type="match status" value="1"/>
</dbReference>
<evidence type="ECO:0000256" key="1">
    <source>
        <dbReference type="ARBA" id="ARBA00022691"/>
    </source>
</evidence>
<dbReference type="GO" id="GO:0051536">
    <property type="term" value="F:iron-sulfur cluster binding"/>
    <property type="evidence" value="ECO:0007669"/>
    <property type="project" value="UniProtKB-KW"/>
</dbReference>
<gene>
    <name evidence="6" type="ORF">UFOVP190_426</name>
</gene>
<evidence type="ECO:0000256" key="4">
    <source>
        <dbReference type="ARBA" id="ARBA00023014"/>
    </source>
</evidence>
<organism evidence="6">
    <name type="scientific">uncultured Caudovirales phage</name>
    <dbReference type="NCBI Taxonomy" id="2100421"/>
    <lineage>
        <taxon>Viruses</taxon>
        <taxon>Duplodnaviria</taxon>
        <taxon>Heunggongvirae</taxon>
        <taxon>Uroviricota</taxon>
        <taxon>Caudoviricetes</taxon>
        <taxon>Peduoviridae</taxon>
        <taxon>Maltschvirus</taxon>
        <taxon>Maltschvirus maltsch</taxon>
    </lineage>
</organism>
<reference evidence="6" key="1">
    <citation type="submission" date="2020-05" db="EMBL/GenBank/DDBJ databases">
        <authorList>
            <person name="Chiriac C."/>
            <person name="Salcher M."/>
            <person name="Ghai R."/>
            <person name="Kavagutti S V."/>
        </authorList>
    </citation>
    <scope>NUCLEOTIDE SEQUENCE</scope>
</reference>
<evidence type="ECO:0000259" key="5">
    <source>
        <dbReference type="Pfam" id="PF04055"/>
    </source>
</evidence>
<dbReference type="SUPFAM" id="SSF102114">
    <property type="entry name" value="Radical SAM enzymes"/>
    <property type="match status" value="1"/>
</dbReference>
<dbReference type="Pfam" id="PF04055">
    <property type="entry name" value="Radical_SAM"/>
    <property type="match status" value="1"/>
</dbReference>
<accession>A0A6J7WI47</accession>
<keyword evidence="3" id="KW-0408">Iron</keyword>
<dbReference type="PANTHER" id="PTHR11228">
    <property type="entry name" value="RADICAL SAM DOMAIN PROTEIN"/>
    <property type="match status" value="1"/>
</dbReference>
<dbReference type="InterPro" id="IPR058240">
    <property type="entry name" value="rSAM_sf"/>
</dbReference>
<proteinExistence type="predicted"/>
<dbReference type="GO" id="GO:0046872">
    <property type="term" value="F:metal ion binding"/>
    <property type="evidence" value="ECO:0007669"/>
    <property type="project" value="UniProtKB-KW"/>
</dbReference>
<name>A0A6J7WI47_9CAUD</name>
<sequence>MIDISKLSQGAQWQYKSLERRDSYPGPIKNTCRYPYQIITVNQETNCLLCHCDAWLPISVGKAVDFDSIEDVFNSPIARELQDDVTSKKFTHCAVKICGILNSNRAFKETQLYINIDNSCNLSCLSCRRQQFMITEGPEFDHKVKTMAKILSWLEKYQDPIHITISGDGDCLASHIMRPLVKTYEPLPNQTFTLFTNGLLMKKNLPGAPILKKVTHYRISVDAGSQEVYEHVRRPGKWSVLQDNFDWLVENRNGAQVNLAYVFQRNNMHDLENFAKMCKERGFHGEVSALENWATWSRPADFQGTLVNGVDVFTITHGSFFENNVLDPSNPEFNTALDILRDVGSRYIGSITIHSKIRNLYATR</sequence>
<dbReference type="GO" id="GO:0003824">
    <property type="term" value="F:catalytic activity"/>
    <property type="evidence" value="ECO:0007669"/>
    <property type="project" value="InterPro"/>
</dbReference>
<evidence type="ECO:0000256" key="2">
    <source>
        <dbReference type="ARBA" id="ARBA00022723"/>
    </source>
</evidence>